<feature type="region of interest" description="Disordered" evidence="1">
    <location>
        <begin position="461"/>
        <end position="532"/>
    </location>
</feature>
<feature type="region of interest" description="Disordered" evidence="1">
    <location>
        <begin position="572"/>
        <end position="712"/>
    </location>
</feature>
<dbReference type="AlphaFoldDB" id="J7RZ06"/>
<dbReference type="InterPro" id="IPR006644">
    <property type="entry name" value="Cadg"/>
</dbReference>
<dbReference type="SUPFAM" id="SSF49313">
    <property type="entry name" value="Cadherin-like"/>
    <property type="match status" value="3"/>
</dbReference>
<dbReference type="Proteomes" id="UP000006310">
    <property type="component" value="Chromosome 5"/>
</dbReference>
<evidence type="ECO:0000256" key="1">
    <source>
        <dbReference type="SAM" id="MobiDB-lite"/>
    </source>
</evidence>
<feature type="region of interest" description="Disordered" evidence="1">
    <location>
        <begin position="815"/>
        <end position="852"/>
    </location>
</feature>
<gene>
    <name evidence="4" type="primary">KNAG0E01650</name>
    <name evidence="4" type="ordered locus">KNAG_0E01650</name>
</gene>
<dbReference type="GO" id="GO:0000144">
    <property type="term" value="C:cellular bud neck septin ring"/>
    <property type="evidence" value="ECO:0007669"/>
    <property type="project" value="EnsemblFungi"/>
</dbReference>
<feature type="compositionally biased region" description="Polar residues" evidence="1">
    <location>
        <begin position="624"/>
        <end position="642"/>
    </location>
</feature>
<keyword evidence="2" id="KW-1133">Transmembrane helix</keyword>
<accession>J7RZ06</accession>
<dbReference type="GO" id="GO:0007120">
    <property type="term" value="P:axial cellular bud site selection"/>
    <property type="evidence" value="ECO:0007669"/>
    <property type="project" value="EnsemblFungi"/>
</dbReference>
<feature type="compositionally biased region" description="Basic and acidic residues" evidence="1">
    <location>
        <begin position="656"/>
        <end position="666"/>
    </location>
</feature>
<dbReference type="EMBL" id="HE978318">
    <property type="protein sequence ID" value="CCK70427.1"/>
    <property type="molecule type" value="Genomic_DNA"/>
</dbReference>
<dbReference type="KEGG" id="kng:KNAG_0E01650"/>
<dbReference type="STRING" id="1071383.J7RZ06"/>
<protein>
    <recommendedName>
        <fullName evidence="3">Dystroglycan-type cadherin-like domain-containing protein</fullName>
    </recommendedName>
</protein>
<feature type="compositionally biased region" description="Low complexity" evidence="1">
    <location>
        <begin position="461"/>
        <end position="519"/>
    </location>
</feature>
<dbReference type="OMA" id="ATRGEWF"/>
<organism evidence="4 5">
    <name type="scientific">Huiozyma naganishii (strain ATCC MYA-139 / BCRC 22969 / CBS 8797 / KCTC 17520 / NBRC 10181 / NCYC 3082 / Yp74L-3)</name>
    <name type="common">Yeast</name>
    <name type="synonym">Kazachstania naganishii</name>
    <dbReference type="NCBI Taxonomy" id="1071383"/>
    <lineage>
        <taxon>Eukaryota</taxon>
        <taxon>Fungi</taxon>
        <taxon>Dikarya</taxon>
        <taxon>Ascomycota</taxon>
        <taxon>Saccharomycotina</taxon>
        <taxon>Saccharomycetes</taxon>
        <taxon>Saccharomycetales</taxon>
        <taxon>Saccharomycetaceae</taxon>
        <taxon>Huiozyma</taxon>
    </lineage>
</organism>
<dbReference type="eggNOG" id="ENOG502QURR">
    <property type="taxonomic scope" value="Eukaryota"/>
</dbReference>
<evidence type="ECO:0000313" key="4">
    <source>
        <dbReference type="EMBL" id="CCK70427.1"/>
    </source>
</evidence>
<reference evidence="5" key="2">
    <citation type="submission" date="2012-08" db="EMBL/GenBank/DDBJ databases">
        <title>Genome sequence of Kazachstania naganishii.</title>
        <authorList>
            <person name="Gordon J.L."/>
            <person name="Armisen D."/>
            <person name="Proux-Wera E."/>
            <person name="OhEigeartaigh S.S."/>
            <person name="Byrne K.P."/>
            <person name="Wolfe K.H."/>
        </authorList>
    </citation>
    <scope>NUCLEOTIDE SEQUENCE [LARGE SCALE GENOMIC DNA]</scope>
    <source>
        <strain evidence="5">ATCC MYA-139 / BCRC 22969 / CBS 8797 / CCRC 22969 / KCTC 17520 / NBRC 10181 / NCYC 3082</strain>
    </source>
</reference>
<evidence type="ECO:0000256" key="2">
    <source>
        <dbReference type="SAM" id="Phobius"/>
    </source>
</evidence>
<dbReference type="GO" id="GO:0005509">
    <property type="term" value="F:calcium ion binding"/>
    <property type="evidence" value="ECO:0007669"/>
    <property type="project" value="InterPro"/>
</dbReference>
<keyword evidence="2" id="KW-0472">Membrane</keyword>
<dbReference type="OrthoDB" id="41532at2759"/>
<feature type="compositionally biased region" description="Basic and acidic residues" evidence="1">
    <location>
        <begin position="731"/>
        <end position="743"/>
    </location>
</feature>
<feature type="compositionally biased region" description="Polar residues" evidence="1">
    <location>
        <begin position="753"/>
        <end position="766"/>
    </location>
</feature>
<feature type="compositionally biased region" description="Basic and acidic residues" evidence="1">
    <location>
        <begin position="572"/>
        <end position="584"/>
    </location>
</feature>
<keyword evidence="2" id="KW-0812">Transmembrane</keyword>
<dbReference type="GeneID" id="34526127"/>
<feature type="domain" description="Dystroglycan-type cadherin-like" evidence="3">
    <location>
        <begin position="372"/>
        <end position="463"/>
    </location>
</feature>
<feature type="compositionally biased region" description="Low complexity" evidence="1">
    <location>
        <begin position="826"/>
        <end position="836"/>
    </location>
</feature>
<feature type="compositionally biased region" description="Polar residues" evidence="1">
    <location>
        <begin position="594"/>
        <end position="608"/>
    </location>
</feature>
<dbReference type="SMART" id="SM00736">
    <property type="entry name" value="CADG"/>
    <property type="match status" value="3"/>
</dbReference>
<dbReference type="Gene3D" id="2.60.40.10">
    <property type="entry name" value="Immunoglobulins"/>
    <property type="match status" value="2"/>
</dbReference>
<dbReference type="Pfam" id="PF05345">
    <property type="entry name" value="He_PIG"/>
    <property type="match status" value="1"/>
</dbReference>
<name>J7RZ06_HUIN7</name>
<proteinExistence type="predicted"/>
<dbReference type="HOGENOM" id="CLU_017550_1_0_1"/>
<dbReference type="GO" id="GO:0005886">
    <property type="term" value="C:plasma membrane"/>
    <property type="evidence" value="ECO:0007669"/>
    <property type="project" value="EnsemblFungi"/>
</dbReference>
<feature type="region of interest" description="Disordered" evidence="1">
    <location>
        <begin position="729"/>
        <end position="766"/>
    </location>
</feature>
<reference evidence="4 5" key="1">
    <citation type="journal article" date="2011" name="Proc. Natl. Acad. Sci. U.S.A.">
        <title>Evolutionary erosion of yeast sex chromosomes by mating-type switching accidents.</title>
        <authorList>
            <person name="Gordon J.L."/>
            <person name="Armisen D."/>
            <person name="Proux-Wera E."/>
            <person name="Oheigeartaigh S.S."/>
            <person name="Byrne K.P."/>
            <person name="Wolfe K.H."/>
        </authorList>
    </citation>
    <scope>NUCLEOTIDE SEQUENCE [LARGE SCALE GENOMIC DNA]</scope>
    <source>
        <strain evidence="5">ATCC MYA-139 / BCRC 22969 / CBS 8797 / CCRC 22969 / KCTC 17520 / NBRC 10181 / NCYC 3082</strain>
    </source>
</reference>
<feature type="domain" description="Dystroglycan-type cadherin-like" evidence="3">
    <location>
        <begin position="168"/>
        <end position="273"/>
    </location>
</feature>
<evidence type="ECO:0000313" key="5">
    <source>
        <dbReference type="Proteomes" id="UP000006310"/>
    </source>
</evidence>
<evidence type="ECO:0000259" key="3">
    <source>
        <dbReference type="SMART" id="SM00736"/>
    </source>
</evidence>
<feature type="domain" description="Dystroglycan-type cadherin-like" evidence="3">
    <location>
        <begin position="45"/>
        <end position="152"/>
    </location>
</feature>
<dbReference type="InterPro" id="IPR013783">
    <property type="entry name" value="Ig-like_fold"/>
</dbReference>
<feature type="transmembrane region" description="Helical" evidence="2">
    <location>
        <begin position="540"/>
        <end position="564"/>
    </location>
</feature>
<dbReference type="InterPro" id="IPR015919">
    <property type="entry name" value="Cadherin-like_sf"/>
</dbReference>
<dbReference type="GO" id="GO:0000131">
    <property type="term" value="C:incipient cellular bud site"/>
    <property type="evidence" value="ECO:0007669"/>
    <property type="project" value="EnsemblFungi"/>
</dbReference>
<dbReference type="RefSeq" id="XP_022464673.1">
    <property type="nucleotide sequence ID" value="XM_022608148.1"/>
</dbReference>
<keyword evidence="5" id="KW-1185">Reference proteome</keyword>
<sequence length="882" mass="96777">MRLNCNNIAHSYKYTSSIGMLIRLPLLFFLLVQAKLISFARAAPYEAYPIGKQFPPIARVNEAFNFQISNDTYKSNADTASQISYTAHSLPDWLSFSGDSRTFSGVPPSSVLDNGESVPYYFNIVLEGTDPVDNIALNETYQLVVSQSSELSLNAENFDLLKFLAQYGNTNGKDGLVVSQGENVDISFKTDFFNNYDQIKQFAGRTALYNAPLPNWIFFDPTNLEFNGRTPYVNSQIAPEIYYDMVLIATEIEGFSSLVIPFNIVLGAHQLTTSLANKTISLEADSNGNFNYSVPMDTVYLDGSPIKSEDIGSVFIVNNPTWVQLANETEITGQVSENDDSDSKIFALAIADKYGDVVYLNFNVNSTSVNIFSSSSLPDVNATRNEWFQYKIPDSIFTNVSATNVSVTFSGNSWLNYQSDNLTFIGSVPEDFDSIQIDVIGKERSISQTLNFTIRGIDGNTTTHHNHTSSLNHTISSHSQTSSYHNSSSVSSIRSSSSSTVSSSSSSSSSSSLASTSTSAFGQPLNLQNKSKGASNKKTVAIACGVAIPVVVIIVCLVIFLLFWRRRRGGDANMKDFNDTEKMPHAISKPDINNPANKPNQMPVTSLENPFDDGSNKSDGKSLGSETDSSFDGQEKQNSALSLNEGMLPSVNMSSSREHLLEETKDNRKKSQLIDPFNRTSSFYMDTAPASRQSWRHNPEYHGSDNLGRSNRASMASLNTVSTEELMNTKLKTDEHIPKDPRKSSLGLRDSVFWTNPPNSDSSNNMKTTSYPKGSLNTVVELPQTNQYGMSTSSSSSDDFVPVKEGEEYNWVHRHPNEQAATGAENTDNNNDNKLNGGNGNGNGNTVPMRKPSNKRFVRLSTGSGVNIGNVIDVEGHVPELI</sequence>